<dbReference type="EMBL" id="CM045761">
    <property type="protein sequence ID" value="KAI8016158.1"/>
    <property type="molecule type" value="Genomic_DNA"/>
</dbReference>
<reference evidence="1 2" key="1">
    <citation type="journal article" date="2022" name="Plant J.">
        <title>Chromosome-level genome of Camellia lanceoleosa provides a valuable resource for understanding genome evolution and self-incompatibility.</title>
        <authorList>
            <person name="Gong W."/>
            <person name="Xiao S."/>
            <person name="Wang L."/>
            <person name="Liao Z."/>
            <person name="Chang Y."/>
            <person name="Mo W."/>
            <person name="Hu G."/>
            <person name="Li W."/>
            <person name="Zhao G."/>
            <person name="Zhu H."/>
            <person name="Hu X."/>
            <person name="Ji K."/>
            <person name="Xiang X."/>
            <person name="Song Q."/>
            <person name="Yuan D."/>
            <person name="Jin S."/>
            <person name="Zhang L."/>
        </authorList>
    </citation>
    <scope>NUCLEOTIDE SEQUENCE [LARGE SCALE GENOMIC DNA]</scope>
    <source>
        <strain evidence="1">SQ_2022a</strain>
    </source>
</reference>
<organism evidence="1 2">
    <name type="scientific">Camellia lanceoleosa</name>
    <dbReference type="NCBI Taxonomy" id="1840588"/>
    <lineage>
        <taxon>Eukaryota</taxon>
        <taxon>Viridiplantae</taxon>
        <taxon>Streptophyta</taxon>
        <taxon>Embryophyta</taxon>
        <taxon>Tracheophyta</taxon>
        <taxon>Spermatophyta</taxon>
        <taxon>Magnoliopsida</taxon>
        <taxon>eudicotyledons</taxon>
        <taxon>Gunneridae</taxon>
        <taxon>Pentapetalae</taxon>
        <taxon>asterids</taxon>
        <taxon>Ericales</taxon>
        <taxon>Theaceae</taxon>
        <taxon>Camellia</taxon>
    </lineage>
</organism>
<proteinExistence type="predicted"/>
<gene>
    <name evidence="1" type="ORF">LOK49_LG05G03617</name>
</gene>
<name>A0ACC0HRT4_9ERIC</name>
<accession>A0ACC0HRT4</accession>
<evidence type="ECO:0000313" key="1">
    <source>
        <dbReference type="EMBL" id="KAI8016158.1"/>
    </source>
</evidence>
<dbReference type="Proteomes" id="UP001060215">
    <property type="component" value="Chromosome 4"/>
</dbReference>
<comment type="caution">
    <text evidence="1">The sequence shown here is derived from an EMBL/GenBank/DDBJ whole genome shotgun (WGS) entry which is preliminary data.</text>
</comment>
<sequence length="776" mass="86204">MKASLKTRYDTDKRAAAATVAVKAGDLKLRASMTDATVVKGPSLNGLAVAVEKPGFFIIDYNVPKKDFRFQFMNTVRVAEKPLNLTYIHSRGDNRTILDGTLVFDSANKVSANHVLGSGNCKLKYSYVHQGVTTFEPSYDLNKNSWDFAVSRRVYGDDVFRASYQTSSKALGLEWSRNSKLNGCFKISAAVNLGEELKKMPKLSAETTWDFEMHNIEKPWPSALQKKVKIDTRRKDDNDKSIERIESESKVRDVEIGEAVSVTKYSPFWSENFRFVSAVKLGSDATCINVLPFRDYEGLSKYVAVGDDRGRVYVFLRNGDVAVEFYTLSDSPITALLSYMSVYKNESVLVTGHMSGSILVHRVWEASNGEEWTSLSMENVGKFDSPEIGEGQSSITILEVHHVGRMRYILSTDISGKIRVSRENGTLYGLAIPSSRPLAFLKQRLLFLTSTGAGSLDLRTMKIKESECEGLNHSSAESYVFDATERSKAFGFTSKGYLIHAFVLGDIMNFKCRVRSKRKFDGDKPLAFQAIKGYLIIVNKEKVFVLNVSSQHYVRGGGARLVFSVGLDEIISSFLNYQSGDVDAQKRIVIPLLASDHEKLVILGLGGGYVGMYSANLPVFKGEFNTMLWTSPIFFFILFLFVAWQFFAKKKEALTSCGPVDPFSSTSITNGAPLHSGSGDRSFTESSSRSSDIMDFRGGGLRGPSRRYVPPSQYPGGSTTSVRPSPADTNTRTSSVDPNFRMPSELKFRGLNLESTGFQKRRENLFVNSQVVDDSS</sequence>
<keyword evidence="2" id="KW-1185">Reference proteome</keyword>
<evidence type="ECO:0000313" key="2">
    <source>
        <dbReference type="Proteomes" id="UP001060215"/>
    </source>
</evidence>
<protein>
    <submittedName>
        <fullName evidence="1">Membrane protein</fullName>
    </submittedName>
</protein>